<dbReference type="SUPFAM" id="SSF81321">
    <property type="entry name" value="Family A G protein-coupled receptor-like"/>
    <property type="match status" value="1"/>
</dbReference>
<feature type="transmembrane region" description="Helical" evidence="1">
    <location>
        <begin position="56"/>
        <end position="78"/>
    </location>
</feature>
<dbReference type="Gene3D" id="1.20.1070.10">
    <property type="entry name" value="Rhodopsin 7-helix transmembrane proteins"/>
    <property type="match status" value="1"/>
</dbReference>
<feature type="transmembrane region" description="Helical" evidence="1">
    <location>
        <begin position="146"/>
        <end position="172"/>
    </location>
</feature>
<proteinExistence type="predicted"/>
<dbReference type="InterPro" id="IPR019420">
    <property type="entry name" value="7TM_GPCR_serpentine_rcpt_Srbc"/>
</dbReference>
<keyword evidence="1" id="KW-0472">Membrane</keyword>
<dbReference type="Pfam" id="PF10316">
    <property type="entry name" value="7TM_GPCR_Srbc"/>
    <property type="match status" value="1"/>
</dbReference>
<feature type="transmembrane region" description="Helical" evidence="1">
    <location>
        <begin position="195"/>
        <end position="221"/>
    </location>
</feature>
<reference evidence="2 3" key="1">
    <citation type="submission" date="2022-02" db="EMBL/GenBank/DDBJ databases">
        <title>Chromosome-level reference genomes for two strains of Caenorhabditis briggsae: an improved platform for comparative genomics.</title>
        <authorList>
            <person name="Stevens L."/>
            <person name="Andersen E.C."/>
        </authorList>
    </citation>
    <scope>NUCLEOTIDE SEQUENCE [LARGE SCALE GENOMIC DNA]</scope>
    <source>
        <strain evidence="2">QX1410_ONT</strain>
        <tissue evidence="2">Whole-organism</tissue>
    </source>
</reference>
<keyword evidence="1" id="KW-0812">Transmembrane</keyword>
<gene>
    <name evidence="2" type="ORF">L3Y34_008583</name>
</gene>
<evidence type="ECO:0000313" key="2">
    <source>
        <dbReference type="EMBL" id="ULT90325.1"/>
    </source>
</evidence>
<feature type="transmembrane region" description="Helical" evidence="1">
    <location>
        <begin position="277"/>
        <end position="296"/>
    </location>
</feature>
<accession>A0AAE9A7S3</accession>
<dbReference type="InterPro" id="IPR052322">
    <property type="entry name" value="Mito_rRNA_Mtase_NSUN4"/>
</dbReference>
<dbReference type="AlphaFoldDB" id="A0AAE9A7S3"/>
<keyword evidence="1" id="KW-1133">Transmembrane helix</keyword>
<evidence type="ECO:0000256" key="1">
    <source>
        <dbReference type="SAM" id="Phobius"/>
    </source>
</evidence>
<feature type="transmembrane region" description="Helical" evidence="1">
    <location>
        <begin position="241"/>
        <end position="265"/>
    </location>
</feature>
<evidence type="ECO:0000313" key="3">
    <source>
        <dbReference type="Proteomes" id="UP000827892"/>
    </source>
</evidence>
<protein>
    <submittedName>
        <fullName evidence="2">Uncharacterized protein</fullName>
    </submittedName>
</protein>
<dbReference type="PANTHER" id="PTHR46955">
    <property type="entry name" value="PROTEIN CBG01349-RELATED"/>
    <property type="match status" value="1"/>
</dbReference>
<name>A0AAE9A7S3_CAEBR</name>
<dbReference type="PANTHER" id="PTHR46955:SF5">
    <property type="entry name" value="G_PROTEIN_RECEP_F1_2 DOMAIN-CONTAINING PROTEIN"/>
    <property type="match status" value="1"/>
</dbReference>
<sequence length="373" mass="42864">MVLDTSWNRTTIEFGHRGVTPVHVAALFMGTINCLLNGLIWTAFRKSPQLLTKHHLYLFYAFAVTNFFTGFFTIPTYLNLFLRNNLNCPRWSILIGSSFEIGLDKIRHIVTLSIAGERIYALFWPSEYFFLDHKMASSALGNNNKLFYLQISLKICAISVIWGVADMVWLIFEDDIYMIRIHCVTTSSSGPTFHLYFLLSTIFFGVLLSLAYFLFICKLFVLRETRVINVKKRTRENFQQVNSLTVVVILLVVIFNVLPSLLYLYDMIIGEVHFMKWGPIITIGYHCYGTLSFFFYNCRHREIRAALNKIEFIRDFINCDKTPKSNSKSIDASGKFSDLVKGVPKMVTSKLGTSKPSIVIVMDSNDNDSEIFL</sequence>
<feature type="transmembrane region" description="Helical" evidence="1">
    <location>
        <begin position="20"/>
        <end position="44"/>
    </location>
</feature>
<organism evidence="2 3">
    <name type="scientific">Caenorhabditis briggsae</name>
    <dbReference type="NCBI Taxonomy" id="6238"/>
    <lineage>
        <taxon>Eukaryota</taxon>
        <taxon>Metazoa</taxon>
        <taxon>Ecdysozoa</taxon>
        <taxon>Nematoda</taxon>
        <taxon>Chromadorea</taxon>
        <taxon>Rhabditida</taxon>
        <taxon>Rhabditina</taxon>
        <taxon>Rhabditomorpha</taxon>
        <taxon>Rhabditoidea</taxon>
        <taxon>Rhabditidae</taxon>
        <taxon>Peloderinae</taxon>
        <taxon>Caenorhabditis</taxon>
    </lineage>
</organism>
<dbReference type="EMBL" id="CP090895">
    <property type="protein sequence ID" value="ULT90325.1"/>
    <property type="molecule type" value="Genomic_DNA"/>
</dbReference>
<dbReference type="Proteomes" id="UP000827892">
    <property type="component" value="Chromosome V"/>
</dbReference>